<name>A0A9P5ZAZ3_9AGAR</name>
<evidence type="ECO:0000313" key="2">
    <source>
        <dbReference type="Proteomes" id="UP000807469"/>
    </source>
</evidence>
<proteinExistence type="predicted"/>
<dbReference type="AlphaFoldDB" id="A0A9P5ZAZ3"/>
<keyword evidence="2" id="KW-1185">Reference proteome</keyword>
<protein>
    <submittedName>
        <fullName evidence="1">Uncharacterized protein</fullName>
    </submittedName>
</protein>
<dbReference type="EMBL" id="MU155147">
    <property type="protein sequence ID" value="KAF9484091.1"/>
    <property type="molecule type" value="Genomic_DNA"/>
</dbReference>
<accession>A0A9P5ZAZ3</accession>
<evidence type="ECO:0000313" key="1">
    <source>
        <dbReference type="EMBL" id="KAF9484091.1"/>
    </source>
</evidence>
<comment type="caution">
    <text evidence="1">The sequence shown here is derived from an EMBL/GenBank/DDBJ whole genome shotgun (WGS) entry which is preliminary data.</text>
</comment>
<organism evidence="1 2">
    <name type="scientific">Pholiota conissans</name>
    <dbReference type="NCBI Taxonomy" id="109636"/>
    <lineage>
        <taxon>Eukaryota</taxon>
        <taxon>Fungi</taxon>
        <taxon>Dikarya</taxon>
        <taxon>Basidiomycota</taxon>
        <taxon>Agaricomycotina</taxon>
        <taxon>Agaricomycetes</taxon>
        <taxon>Agaricomycetidae</taxon>
        <taxon>Agaricales</taxon>
        <taxon>Agaricineae</taxon>
        <taxon>Strophariaceae</taxon>
        <taxon>Pholiota</taxon>
    </lineage>
</organism>
<gene>
    <name evidence="1" type="ORF">BDN70DRAFT_928685</name>
</gene>
<dbReference type="Proteomes" id="UP000807469">
    <property type="component" value="Unassembled WGS sequence"/>
</dbReference>
<reference evidence="1" key="1">
    <citation type="submission" date="2020-11" db="EMBL/GenBank/DDBJ databases">
        <authorList>
            <consortium name="DOE Joint Genome Institute"/>
            <person name="Ahrendt S."/>
            <person name="Riley R."/>
            <person name="Andreopoulos W."/>
            <person name="Labutti K."/>
            <person name="Pangilinan J."/>
            <person name="Ruiz-Duenas F.J."/>
            <person name="Barrasa J.M."/>
            <person name="Sanchez-Garcia M."/>
            <person name="Camarero S."/>
            <person name="Miyauchi S."/>
            <person name="Serrano A."/>
            <person name="Linde D."/>
            <person name="Babiker R."/>
            <person name="Drula E."/>
            <person name="Ayuso-Fernandez I."/>
            <person name="Pacheco R."/>
            <person name="Padilla G."/>
            <person name="Ferreira P."/>
            <person name="Barriuso J."/>
            <person name="Kellner H."/>
            <person name="Castanera R."/>
            <person name="Alfaro M."/>
            <person name="Ramirez L."/>
            <person name="Pisabarro A.G."/>
            <person name="Kuo A."/>
            <person name="Tritt A."/>
            <person name="Lipzen A."/>
            <person name="He G."/>
            <person name="Yan M."/>
            <person name="Ng V."/>
            <person name="Cullen D."/>
            <person name="Martin F."/>
            <person name="Rosso M.-N."/>
            <person name="Henrissat B."/>
            <person name="Hibbett D."/>
            <person name="Martinez A.T."/>
            <person name="Grigoriev I.V."/>
        </authorList>
    </citation>
    <scope>NUCLEOTIDE SEQUENCE</scope>
    <source>
        <strain evidence="1">CIRM-BRFM 674</strain>
    </source>
</reference>
<sequence length="218" mass="24724">MSSSKARDPLNYGMIHNMLNDIDLQIRRSAPIRVVMVGPASVILAEGNRSKDSFMGDIDLAFNGEEETKVFLAARDVVSKKNKRVLNFTIKPFPDENRDRTLLYNESLKGDCIFYGKGLAVYAAEWAFQVAFMIRSAIKWHHGETDVSPRSRADLFEDEKLLQAIQVLVHVVKRRNNGAPVCPKGKHGKYCEERALTPENVSYMRSAYVTLFEIQPPF</sequence>